<sequence>MGERDAGDTRFAACRREQQAKAEALDRLRADVDDAARLHGMSPDKPTGRHVLRCPCCGGRLDLWVDLGKPLFQGGNQCPDLRRIRDLIRDQLAGRGHGAVEVR</sequence>
<evidence type="ECO:0000313" key="1">
    <source>
        <dbReference type="EMBL" id="RAI38069.1"/>
    </source>
</evidence>
<evidence type="ECO:0000313" key="2">
    <source>
        <dbReference type="Proteomes" id="UP000248863"/>
    </source>
</evidence>
<comment type="caution">
    <text evidence="1">The sequence shown here is derived from an EMBL/GenBank/DDBJ whole genome shotgun (WGS) entry which is preliminary data.</text>
</comment>
<dbReference type="Proteomes" id="UP000248863">
    <property type="component" value="Unassembled WGS sequence"/>
</dbReference>
<organism evidence="1 2">
    <name type="scientific">Rhodoplanes elegans</name>
    <dbReference type="NCBI Taxonomy" id="29408"/>
    <lineage>
        <taxon>Bacteria</taxon>
        <taxon>Pseudomonadati</taxon>
        <taxon>Pseudomonadota</taxon>
        <taxon>Alphaproteobacteria</taxon>
        <taxon>Hyphomicrobiales</taxon>
        <taxon>Nitrobacteraceae</taxon>
        <taxon>Rhodoplanes</taxon>
    </lineage>
</organism>
<dbReference type="RefSeq" id="WP_111357769.1">
    <property type="nucleotide sequence ID" value="NZ_NHSK01000025.1"/>
</dbReference>
<reference evidence="1 2" key="1">
    <citation type="submission" date="2017-07" db="EMBL/GenBank/DDBJ databases">
        <title>Draft Genome Sequences of Select Purple Nonsulfur Bacteria.</title>
        <authorList>
            <person name="Lasarre B."/>
            <person name="Mckinlay J.B."/>
        </authorList>
    </citation>
    <scope>NUCLEOTIDE SEQUENCE [LARGE SCALE GENOMIC DNA]</scope>
    <source>
        <strain evidence="1 2">DSM 11907</strain>
    </source>
</reference>
<keyword evidence="2" id="KW-1185">Reference proteome</keyword>
<dbReference type="AlphaFoldDB" id="A0A327KH64"/>
<gene>
    <name evidence="1" type="ORF">CH338_13920</name>
</gene>
<dbReference type="EMBL" id="NPEU01000144">
    <property type="protein sequence ID" value="RAI38069.1"/>
    <property type="molecule type" value="Genomic_DNA"/>
</dbReference>
<accession>A0A327KH64</accession>
<protein>
    <submittedName>
        <fullName evidence="1">Uncharacterized protein</fullName>
    </submittedName>
</protein>
<proteinExistence type="predicted"/>
<name>A0A327KH64_9BRAD</name>